<reference evidence="13" key="2">
    <citation type="submission" date="2025-08" db="UniProtKB">
        <authorList>
            <consortium name="Ensembl"/>
        </authorList>
    </citation>
    <scope>IDENTIFICATION</scope>
</reference>
<dbReference type="FunFam" id="3.30.70.330:FF:000071">
    <property type="entry name" value="heterogeneous nuclear ribonucleoprotein H isoform X1"/>
    <property type="match status" value="1"/>
</dbReference>
<keyword evidence="4" id="KW-0507">mRNA processing</keyword>
<dbReference type="HOGENOM" id="CLU_032003_1_0_1"/>
<accession>G3WHU9</accession>
<evidence type="ECO:0000256" key="7">
    <source>
        <dbReference type="ARBA" id="ARBA00022884"/>
    </source>
</evidence>
<dbReference type="PROSITE" id="PS50102">
    <property type="entry name" value="RRM"/>
    <property type="match status" value="3"/>
</dbReference>
<evidence type="ECO:0000256" key="1">
    <source>
        <dbReference type="ARBA" id="ARBA00004123"/>
    </source>
</evidence>
<protein>
    <recommendedName>
        <fullName evidence="12">RRM domain-containing protein</fullName>
    </recommendedName>
</protein>
<dbReference type="Pfam" id="PF00076">
    <property type="entry name" value="RRM_1"/>
    <property type="match status" value="3"/>
</dbReference>
<dbReference type="GO" id="GO:0006397">
    <property type="term" value="P:mRNA processing"/>
    <property type="evidence" value="ECO:0007669"/>
    <property type="project" value="UniProtKB-KW"/>
</dbReference>
<dbReference type="FunFam" id="3.30.70.330:FF:000031">
    <property type="entry name" value="Heterogeneous nuclear ribonucleoprotein h3 isoform"/>
    <property type="match status" value="1"/>
</dbReference>
<dbReference type="SMART" id="SM00360">
    <property type="entry name" value="RRM"/>
    <property type="match status" value="3"/>
</dbReference>
<dbReference type="Proteomes" id="UP000007648">
    <property type="component" value="Unassembled WGS sequence"/>
</dbReference>
<reference evidence="13 14" key="1">
    <citation type="journal article" date="2011" name="Proc. Natl. Acad. Sci. U.S.A.">
        <title>Genetic diversity and population structure of the endangered marsupial Sarcophilus harrisii (Tasmanian devil).</title>
        <authorList>
            <person name="Miller W."/>
            <person name="Hayes V.M."/>
            <person name="Ratan A."/>
            <person name="Petersen D.C."/>
            <person name="Wittekindt N.E."/>
            <person name="Miller J."/>
            <person name="Walenz B."/>
            <person name="Knight J."/>
            <person name="Qi J."/>
            <person name="Zhao F."/>
            <person name="Wang Q."/>
            <person name="Bedoya-Reina O.C."/>
            <person name="Katiyar N."/>
            <person name="Tomsho L.P."/>
            <person name="Kasson L.M."/>
            <person name="Hardie R.A."/>
            <person name="Woodbridge P."/>
            <person name="Tindall E.A."/>
            <person name="Bertelsen M.F."/>
            <person name="Dixon D."/>
            <person name="Pyecroft S."/>
            <person name="Helgen K.M."/>
            <person name="Lesk A.M."/>
            <person name="Pringle T.H."/>
            <person name="Patterson N."/>
            <person name="Zhang Y."/>
            <person name="Kreiss A."/>
            <person name="Woods G.M."/>
            <person name="Jones M.E."/>
            <person name="Schuster S.C."/>
        </authorList>
    </citation>
    <scope>NUCLEOTIDE SEQUENCE [LARGE SCALE GENOMIC DNA]</scope>
</reference>
<dbReference type="FunFam" id="3.30.70.330:FF:000131">
    <property type="entry name" value="Heterogeneous nuclear ribonucleoprotein h3 isoform"/>
    <property type="match status" value="1"/>
</dbReference>
<organism evidence="13 14">
    <name type="scientific">Sarcophilus harrisii</name>
    <name type="common">Tasmanian devil</name>
    <name type="synonym">Sarcophilus laniarius</name>
    <dbReference type="NCBI Taxonomy" id="9305"/>
    <lineage>
        <taxon>Eukaryota</taxon>
        <taxon>Metazoa</taxon>
        <taxon>Chordata</taxon>
        <taxon>Craniata</taxon>
        <taxon>Vertebrata</taxon>
        <taxon>Euteleostomi</taxon>
        <taxon>Mammalia</taxon>
        <taxon>Metatheria</taxon>
        <taxon>Dasyuromorphia</taxon>
        <taxon>Dasyuridae</taxon>
        <taxon>Sarcophilus</taxon>
    </lineage>
</organism>
<dbReference type="InterPro" id="IPR050666">
    <property type="entry name" value="ESRP"/>
</dbReference>
<reference evidence="13" key="3">
    <citation type="submission" date="2025-09" db="UniProtKB">
        <authorList>
            <consortium name="Ensembl"/>
        </authorList>
    </citation>
    <scope>IDENTIFICATION</scope>
</reference>
<dbReference type="CDD" id="cd12506">
    <property type="entry name" value="RRM3_hnRNPH_CRSF1_like"/>
    <property type="match status" value="1"/>
</dbReference>
<dbReference type="AlphaFoldDB" id="G3WHU9"/>
<feature type="domain" description="RRM" evidence="12">
    <location>
        <begin position="10"/>
        <end position="97"/>
    </location>
</feature>
<gene>
    <name evidence="13" type="primary">LOC100915762</name>
</gene>
<dbReference type="PANTHER" id="PTHR13976">
    <property type="entry name" value="HETEROGENEOUS NUCLEAR RIBONUCLEOPROTEIN-RELATED"/>
    <property type="match status" value="1"/>
</dbReference>
<dbReference type="SUPFAM" id="SSF54928">
    <property type="entry name" value="RNA-binding domain, RBD"/>
    <property type="match status" value="3"/>
</dbReference>
<keyword evidence="10" id="KW-0687">Ribonucleoprotein</keyword>
<evidence type="ECO:0000313" key="13">
    <source>
        <dbReference type="Ensembl" id="ENSSHAP00000015004.2"/>
    </source>
</evidence>
<keyword evidence="2" id="KW-1017">Isopeptide bond</keyword>
<sequence length="458" mass="51004">MLSVEAEGRFVVKVRGLPWSCSASDVQNFFSGCRIRNGVAGIHFMYTREGRPSGEAFVELESEEEIELALKKHKETMAHRYVEVFRSNGVEMDWTLKRTAPSSPDPAGDGYVRLRGLPFNCNKEDIVEFFSGLEIMPNGIMLQVDFRGKNSGEAFVQFASQEIAEKALKKHKEKMGHRYIEIFKSSQAEVHTHYDLPQKKRVRQRPGPYDRPPTGRYYGSLGRGAGLEGMRYGAHEIMYGGYEDYVGYSNDYHFGRDPRYFFAVSGDSYGSGWSTFQSPAGHFVHMRGLPYKATEKDIYDFFSPLKPVGAYIEVGADGRVTGEADVEFATHEDAVAAMSKDKANMQHRYIELFLNSVAAADSGVYDPLMMGGMGLSNLPGYGSPSGQELNEASGGAYDGQISMSKSDQVLQENSNFSTTYCIENQGEMNNSYNNWESSVSVGMDRMEEITGMSSMGSN</sequence>
<dbReference type="eggNOG" id="KOG4211">
    <property type="taxonomic scope" value="Eukaryota"/>
</dbReference>
<dbReference type="InParanoid" id="G3WHU9"/>
<feature type="domain" description="RRM" evidence="12">
    <location>
        <begin position="110"/>
        <end position="187"/>
    </location>
</feature>
<evidence type="ECO:0000256" key="10">
    <source>
        <dbReference type="ARBA" id="ARBA00023274"/>
    </source>
</evidence>
<dbReference type="GeneTree" id="ENSGT00940000153503"/>
<dbReference type="InterPro" id="IPR000504">
    <property type="entry name" value="RRM_dom"/>
</dbReference>
<dbReference type="InterPro" id="IPR012677">
    <property type="entry name" value="Nucleotide-bd_a/b_plait_sf"/>
</dbReference>
<comment type="subcellular location">
    <subcellularLocation>
        <location evidence="1">Nucleus</location>
    </subcellularLocation>
</comment>
<keyword evidence="8" id="KW-0007">Acetylation</keyword>
<keyword evidence="9" id="KW-0539">Nucleus</keyword>
<keyword evidence="3" id="KW-0597">Phosphoprotein</keyword>
<evidence type="ECO:0000256" key="3">
    <source>
        <dbReference type="ARBA" id="ARBA00022553"/>
    </source>
</evidence>
<keyword evidence="5" id="KW-0677">Repeat</keyword>
<evidence type="ECO:0000256" key="11">
    <source>
        <dbReference type="PROSITE-ProRule" id="PRU00176"/>
    </source>
</evidence>
<evidence type="ECO:0000313" key="14">
    <source>
        <dbReference type="Proteomes" id="UP000007648"/>
    </source>
</evidence>
<keyword evidence="14" id="KW-1185">Reference proteome</keyword>
<proteinExistence type="predicted"/>
<keyword evidence="7 11" id="KW-0694">RNA-binding</keyword>
<evidence type="ECO:0000256" key="5">
    <source>
        <dbReference type="ARBA" id="ARBA00022737"/>
    </source>
</evidence>
<dbReference type="Ensembl" id="ENSSHAT00000015129.2">
    <property type="protein sequence ID" value="ENSSHAP00000015004.2"/>
    <property type="gene ID" value="ENSSHAG00000012803.2"/>
</dbReference>
<dbReference type="InterPro" id="IPR035979">
    <property type="entry name" value="RBD_domain_sf"/>
</dbReference>
<evidence type="ECO:0000256" key="9">
    <source>
        <dbReference type="ARBA" id="ARBA00023242"/>
    </source>
</evidence>
<evidence type="ECO:0000256" key="4">
    <source>
        <dbReference type="ARBA" id="ARBA00022664"/>
    </source>
</evidence>
<dbReference type="GO" id="GO:0005634">
    <property type="term" value="C:nucleus"/>
    <property type="evidence" value="ECO:0007669"/>
    <property type="project" value="UniProtKB-SubCell"/>
</dbReference>
<evidence type="ECO:0000259" key="12">
    <source>
        <dbReference type="PROSITE" id="PS50102"/>
    </source>
</evidence>
<name>G3WHU9_SARHA</name>
<evidence type="ECO:0000256" key="6">
    <source>
        <dbReference type="ARBA" id="ARBA00022843"/>
    </source>
</evidence>
<dbReference type="GO" id="GO:1990904">
    <property type="term" value="C:ribonucleoprotein complex"/>
    <property type="evidence" value="ECO:0007669"/>
    <property type="project" value="UniProtKB-KW"/>
</dbReference>
<feature type="domain" description="RRM" evidence="12">
    <location>
        <begin position="282"/>
        <end position="359"/>
    </location>
</feature>
<evidence type="ECO:0000256" key="8">
    <source>
        <dbReference type="ARBA" id="ARBA00022990"/>
    </source>
</evidence>
<evidence type="ECO:0000256" key="2">
    <source>
        <dbReference type="ARBA" id="ARBA00022499"/>
    </source>
</evidence>
<dbReference type="GO" id="GO:0003723">
    <property type="term" value="F:RNA binding"/>
    <property type="evidence" value="ECO:0007669"/>
    <property type="project" value="UniProtKB-UniRule"/>
</dbReference>
<dbReference type="Gene3D" id="3.30.70.330">
    <property type="match status" value="3"/>
</dbReference>
<dbReference type="STRING" id="9305.ENSSHAP00000015004"/>
<keyword evidence="6" id="KW-0832">Ubl conjugation</keyword>